<evidence type="ECO:0000313" key="1">
    <source>
        <dbReference type="EMBL" id="PON36990.1"/>
    </source>
</evidence>
<sequence length="107" mass="12446">MDFCALRAQPKKFGISFIVPDRLAVEISDKKTIVGNHPMRITRIPSGGPTEFHRVVEEAEKESRPLKKYNENVMATRPNPKKAYHRSHMNDWHPKVFYTPIKCLNEE</sequence>
<gene>
    <name evidence="1" type="ORF">PanWU01x14_323790</name>
</gene>
<comment type="caution">
    <text evidence="1">The sequence shown here is derived from an EMBL/GenBank/DDBJ whole genome shotgun (WGS) entry which is preliminary data.</text>
</comment>
<evidence type="ECO:0000313" key="2">
    <source>
        <dbReference type="Proteomes" id="UP000237105"/>
    </source>
</evidence>
<reference evidence="2" key="1">
    <citation type="submission" date="2016-06" db="EMBL/GenBank/DDBJ databases">
        <title>Parallel loss of symbiosis genes in relatives of nitrogen-fixing non-legume Parasponia.</title>
        <authorList>
            <person name="Van Velzen R."/>
            <person name="Holmer R."/>
            <person name="Bu F."/>
            <person name="Rutten L."/>
            <person name="Van Zeijl A."/>
            <person name="Liu W."/>
            <person name="Santuari L."/>
            <person name="Cao Q."/>
            <person name="Sharma T."/>
            <person name="Shen D."/>
            <person name="Roswanjaya Y."/>
            <person name="Wardhani T."/>
            <person name="Kalhor M.S."/>
            <person name="Jansen J."/>
            <person name="Van den Hoogen J."/>
            <person name="Gungor B."/>
            <person name="Hartog M."/>
            <person name="Hontelez J."/>
            <person name="Verver J."/>
            <person name="Yang W.-C."/>
            <person name="Schijlen E."/>
            <person name="Repin R."/>
            <person name="Schilthuizen M."/>
            <person name="Schranz E."/>
            <person name="Heidstra R."/>
            <person name="Miyata K."/>
            <person name="Fedorova E."/>
            <person name="Kohlen W."/>
            <person name="Bisseling T."/>
            <person name="Smit S."/>
            <person name="Geurts R."/>
        </authorList>
    </citation>
    <scope>NUCLEOTIDE SEQUENCE [LARGE SCALE GENOMIC DNA]</scope>
    <source>
        <strain evidence="2">cv. WU1-14</strain>
    </source>
</reference>
<dbReference type="AlphaFoldDB" id="A0A2P5AKC8"/>
<proteinExistence type="predicted"/>
<name>A0A2P5AKC8_PARAD</name>
<keyword evidence="2" id="KW-1185">Reference proteome</keyword>
<dbReference type="EMBL" id="JXTB01000546">
    <property type="protein sequence ID" value="PON36990.1"/>
    <property type="molecule type" value="Genomic_DNA"/>
</dbReference>
<dbReference type="OrthoDB" id="809587at2759"/>
<protein>
    <submittedName>
        <fullName evidence="1">Uncharacterized protein</fullName>
    </submittedName>
</protein>
<organism evidence="1 2">
    <name type="scientific">Parasponia andersonii</name>
    <name type="common">Sponia andersonii</name>
    <dbReference type="NCBI Taxonomy" id="3476"/>
    <lineage>
        <taxon>Eukaryota</taxon>
        <taxon>Viridiplantae</taxon>
        <taxon>Streptophyta</taxon>
        <taxon>Embryophyta</taxon>
        <taxon>Tracheophyta</taxon>
        <taxon>Spermatophyta</taxon>
        <taxon>Magnoliopsida</taxon>
        <taxon>eudicotyledons</taxon>
        <taxon>Gunneridae</taxon>
        <taxon>Pentapetalae</taxon>
        <taxon>rosids</taxon>
        <taxon>fabids</taxon>
        <taxon>Rosales</taxon>
        <taxon>Cannabaceae</taxon>
        <taxon>Parasponia</taxon>
    </lineage>
</organism>
<accession>A0A2P5AKC8</accession>
<dbReference type="Proteomes" id="UP000237105">
    <property type="component" value="Unassembled WGS sequence"/>
</dbReference>